<dbReference type="InterPro" id="IPR045090">
    <property type="entry name" value="Pept_M3A_M3B"/>
</dbReference>
<accession>A0A9D1NCY1</accession>
<evidence type="ECO:0000256" key="3">
    <source>
        <dbReference type="ARBA" id="ARBA00022801"/>
    </source>
</evidence>
<protein>
    <submittedName>
        <fullName evidence="8">Oligoendopeptidase F family protein</fullName>
    </submittedName>
</protein>
<dbReference type="CDD" id="cd09608">
    <property type="entry name" value="M3B_PepF"/>
    <property type="match status" value="1"/>
</dbReference>
<keyword evidence="1 6" id="KW-0645">Protease</keyword>
<evidence type="ECO:0000313" key="8">
    <source>
        <dbReference type="EMBL" id="HIV00809.1"/>
    </source>
</evidence>
<feature type="non-terminal residue" evidence="8">
    <location>
        <position position="1"/>
    </location>
</feature>
<keyword evidence="2 6" id="KW-0479">Metal-binding</keyword>
<dbReference type="SUPFAM" id="SSF55486">
    <property type="entry name" value="Metalloproteases ('zincins'), catalytic domain"/>
    <property type="match status" value="1"/>
</dbReference>
<dbReference type="Pfam" id="PF01432">
    <property type="entry name" value="Peptidase_M3"/>
    <property type="match status" value="1"/>
</dbReference>
<keyword evidence="5 6" id="KW-0482">Metalloprotease</keyword>
<dbReference type="InterPro" id="IPR001567">
    <property type="entry name" value="Pept_M3A_M3B_dom"/>
</dbReference>
<proteinExistence type="inferred from homology"/>
<dbReference type="EMBL" id="DVOH01000056">
    <property type="protein sequence ID" value="HIV00809.1"/>
    <property type="molecule type" value="Genomic_DNA"/>
</dbReference>
<dbReference type="InterPro" id="IPR042088">
    <property type="entry name" value="OligoPept_F_C"/>
</dbReference>
<evidence type="ECO:0000259" key="7">
    <source>
        <dbReference type="Pfam" id="PF01432"/>
    </source>
</evidence>
<keyword evidence="3 6" id="KW-0378">Hydrolase</keyword>
<dbReference type="GO" id="GO:0006518">
    <property type="term" value="P:peptide metabolic process"/>
    <property type="evidence" value="ECO:0007669"/>
    <property type="project" value="TreeGrafter"/>
</dbReference>
<keyword evidence="4 6" id="KW-0862">Zinc</keyword>
<evidence type="ECO:0000256" key="2">
    <source>
        <dbReference type="ARBA" id="ARBA00022723"/>
    </source>
</evidence>
<dbReference type="GO" id="GO:0046872">
    <property type="term" value="F:metal ion binding"/>
    <property type="evidence" value="ECO:0007669"/>
    <property type="project" value="UniProtKB-UniRule"/>
</dbReference>
<evidence type="ECO:0000256" key="6">
    <source>
        <dbReference type="RuleBase" id="RU003435"/>
    </source>
</evidence>
<organism evidence="8 9">
    <name type="scientific">Candidatus Stercoripulliclostridium merdipullorum</name>
    <dbReference type="NCBI Taxonomy" id="2840952"/>
    <lineage>
        <taxon>Bacteria</taxon>
        <taxon>Bacillati</taxon>
        <taxon>Bacillota</taxon>
        <taxon>Clostridia</taxon>
        <taxon>Eubacteriales</taxon>
        <taxon>Candidatus Stercoripulliclostridium</taxon>
    </lineage>
</organism>
<comment type="caution">
    <text evidence="8">The sequence shown here is derived from an EMBL/GenBank/DDBJ whole genome shotgun (WGS) entry which is preliminary data.</text>
</comment>
<dbReference type="AlphaFoldDB" id="A0A9D1NCY1"/>
<evidence type="ECO:0000256" key="4">
    <source>
        <dbReference type="ARBA" id="ARBA00022833"/>
    </source>
</evidence>
<dbReference type="GO" id="GO:0004222">
    <property type="term" value="F:metalloendopeptidase activity"/>
    <property type="evidence" value="ECO:0007669"/>
    <property type="project" value="InterPro"/>
</dbReference>
<reference evidence="8" key="2">
    <citation type="journal article" date="2021" name="PeerJ">
        <title>Extensive microbial diversity within the chicken gut microbiome revealed by metagenomics and culture.</title>
        <authorList>
            <person name="Gilroy R."/>
            <person name="Ravi A."/>
            <person name="Getino M."/>
            <person name="Pursley I."/>
            <person name="Horton D.L."/>
            <person name="Alikhan N.F."/>
            <person name="Baker D."/>
            <person name="Gharbi K."/>
            <person name="Hall N."/>
            <person name="Watson M."/>
            <person name="Adriaenssens E.M."/>
            <person name="Foster-Nyarko E."/>
            <person name="Jarju S."/>
            <person name="Secka A."/>
            <person name="Antonio M."/>
            <person name="Oren A."/>
            <person name="Chaudhuri R.R."/>
            <person name="La Ragione R."/>
            <person name="Hildebrand F."/>
            <person name="Pallen M.J."/>
        </authorList>
    </citation>
    <scope>NUCLEOTIDE SEQUENCE</scope>
    <source>
        <strain evidence="8">23406</strain>
    </source>
</reference>
<comment type="cofactor">
    <cofactor evidence="6">
        <name>Zn(2+)</name>
        <dbReference type="ChEBI" id="CHEBI:29105"/>
    </cofactor>
    <text evidence="6">Binds 1 zinc ion.</text>
</comment>
<evidence type="ECO:0000313" key="9">
    <source>
        <dbReference type="Proteomes" id="UP000886891"/>
    </source>
</evidence>
<reference evidence="8" key="1">
    <citation type="submission" date="2020-10" db="EMBL/GenBank/DDBJ databases">
        <authorList>
            <person name="Gilroy R."/>
        </authorList>
    </citation>
    <scope>NUCLEOTIDE SEQUENCE</scope>
    <source>
        <strain evidence="8">23406</strain>
    </source>
</reference>
<dbReference type="GO" id="GO:0006508">
    <property type="term" value="P:proteolysis"/>
    <property type="evidence" value="ECO:0007669"/>
    <property type="project" value="UniProtKB-KW"/>
</dbReference>
<dbReference type="Proteomes" id="UP000886891">
    <property type="component" value="Unassembled WGS sequence"/>
</dbReference>
<gene>
    <name evidence="8" type="ORF">IAB14_06835</name>
</gene>
<dbReference type="PANTHER" id="PTHR11804">
    <property type="entry name" value="PROTEASE M3 THIMET OLIGOPEPTIDASE-RELATED"/>
    <property type="match status" value="1"/>
</dbReference>
<evidence type="ECO:0000256" key="5">
    <source>
        <dbReference type="ARBA" id="ARBA00023049"/>
    </source>
</evidence>
<sequence>LQNPDQNVRKEAFFTYYQPFIEMHNTLAATYGGSVKKDCTLAALRGYKSALHRALYAESVPQKVYDNLLAAVKKGTPAVHRYVALRKKALGVKELHMYDMYVPIVPDVDLTKDYDEAFELVKQALHPLGDRYRELLDRAKAQRWIDVEETRNKRSGAYSWGCYDSNPFVLLNYRPTLHDVFTIAHELGHSMHSYLSNEAQCYEKAGYEIFVAEIASTVNEVLLLKYMLGTAEGAMRKYLLSYYLDMFRTTLFRQTMFAEFEKFAHDEIERGQPLTAESMNRAYLELNKKYYGSSVVHDDPIAYEWSRIPHFYNAFYVYKYATGLTAAVNIAGRILSEPGYVDKYFAFLSAGGSLRPLEILRLAEVDLMSRKPFDVAMTEFKNTLEELKQCL</sequence>
<dbReference type="PANTHER" id="PTHR11804:SF84">
    <property type="entry name" value="SACCHAROLYSIN"/>
    <property type="match status" value="1"/>
</dbReference>
<feature type="domain" description="Peptidase M3A/M3B catalytic" evidence="7">
    <location>
        <begin position="2"/>
        <end position="377"/>
    </location>
</feature>
<name>A0A9D1NCY1_9FIRM</name>
<evidence type="ECO:0000256" key="1">
    <source>
        <dbReference type="ARBA" id="ARBA00022670"/>
    </source>
</evidence>
<dbReference type="Gene3D" id="1.10.1370.20">
    <property type="entry name" value="Oligoendopeptidase f, C-terminal domain"/>
    <property type="match status" value="1"/>
</dbReference>
<comment type="similarity">
    <text evidence="6">Belongs to the peptidase M3 family.</text>
</comment>